<comment type="caution">
    <text evidence="1">The sequence shown here is derived from an EMBL/GenBank/DDBJ whole genome shotgun (WGS) entry which is preliminary data.</text>
</comment>
<keyword evidence="2" id="KW-1185">Reference proteome</keyword>
<reference evidence="1" key="1">
    <citation type="journal article" date="2023" name="Mol. Phylogenet. Evol.">
        <title>Genome-scale phylogeny and comparative genomics of the fungal order Sordariales.</title>
        <authorList>
            <person name="Hensen N."/>
            <person name="Bonometti L."/>
            <person name="Westerberg I."/>
            <person name="Brannstrom I.O."/>
            <person name="Guillou S."/>
            <person name="Cros-Aarteil S."/>
            <person name="Calhoun S."/>
            <person name="Haridas S."/>
            <person name="Kuo A."/>
            <person name="Mondo S."/>
            <person name="Pangilinan J."/>
            <person name="Riley R."/>
            <person name="LaButti K."/>
            <person name="Andreopoulos B."/>
            <person name="Lipzen A."/>
            <person name="Chen C."/>
            <person name="Yan M."/>
            <person name="Daum C."/>
            <person name="Ng V."/>
            <person name="Clum A."/>
            <person name="Steindorff A."/>
            <person name="Ohm R.A."/>
            <person name="Martin F."/>
            <person name="Silar P."/>
            <person name="Natvig D.O."/>
            <person name="Lalanne C."/>
            <person name="Gautier V."/>
            <person name="Ament-Velasquez S.L."/>
            <person name="Kruys A."/>
            <person name="Hutchinson M.I."/>
            <person name="Powell A.J."/>
            <person name="Barry K."/>
            <person name="Miller A.N."/>
            <person name="Grigoriev I.V."/>
            <person name="Debuchy R."/>
            <person name="Gladieux P."/>
            <person name="Hiltunen Thoren M."/>
            <person name="Johannesson H."/>
        </authorList>
    </citation>
    <scope>NUCLEOTIDE SEQUENCE</scope>
    <source>
        <strain evidence="1">CBS 532.94</strain>
    </source>
</reference>
<dbReference type="AlphaFoldDB" id="A0AAN7C062"/>
<proteinExistence type="predicted"/>
<dbReference type="EMBL" id="MU860878">
    <property type="protein sequence ID" value="KAK4232795.1"/>
    <property type="molecule type" value="Genomic_DNA"/>
</dbReference>
<feature type="non-terminal residue" evidence="1">
    <location>
        <position position="64"/>
    </location>
</feature>
<accession>A0AAN7C062</accession>
<name>A0AAN7C062_9PEZI</name>
<dbReference type="Proteomes" id="UP001303760">
    <property type="component" value="Unassembled WGS sequence"/>
</dbReference>
<evidence type="ECO:0000313" key="1">
    <source>
        <dbReference type="EMBL" id="KAK4232795.1"/>
    </source>
</evidence>
<gene>
    <name evidence="1" type="ORF">C8A03DRAFT_39571</name>
</gene>
<sequence length="64" mass="7432">MGLTTILRGFKVPVVVLDRFFESNGVMPTFGYPPRYYRSRLPGDPPEDFVLEVQQLLVQYHKSE</sequence>
<evidence type="ECO:0000313" key="2">
    <source>
        <dbReference type="Proteomes" id="UP001303760"/>
    </source>
</evidence>
<protein>
    <submittedName>
        <fullName evidence="1">Uncharacterized protein</fullName>
    </submittedName>
</protein>
<reference evidence="1" key="2">
    <citation type="submission" date="2023-05" db="EMBL/GenBank/DDBJ databases">
        <authorList>
            <consortium name="Lawrence Berkeley National Laboratory"/>
            <person name="Steindorff A."/>
            <person name="Hensen N."/>
            <person name="Bonometti L."/>
            <person name="Westerberg I."/>
            <person name="Brannstrom I.O."/>
            <person name="Guillou S."/>
            <person name="Cros-Aarteil S."/>
            <person name="Calhoun S."/>
            <person name="Haridas S."/>
            <person name="Kuo A."/>
            <person name="Mondo S."/>
            <person name="Pangilinan J."/>
            <person name="Riley R."/>
            <person name="Labutti K."/>
            <person name="Andreopoulos B."/>
            <person name="Lipzen A."/>
            <person name="Chen C."/>
            <person name="Yanf M."/>
            <person name="Daum C."/>
            <person name="Ng V."/>
            <person name="Clum A."/>
            <person name="Ohm R."/>
            <person name="Martin F."/>
            <person name="Silar P."/>
            <person name="Natvig D."/>
            <person name="Lalanne C."/>
            <person name="Gautier V."/>
            <person name="Ament-Velasquez S.L."/>
            <person name="Kruys A."/>
            <person name="Hutchinson M.I."/>
            <person name="Powell A.J."/>
            <person name="Barry K."/>
            <person name="Miller A.N."/>
            <person name="Grigoriev I.V."/>
            <person name="Debuchy R."/>
            <person name="Gladieux P."/>
            <person name="Thoren M.H."/>
            <person name="Johannesson H."/>
        </authorList>
    </citation>
    <scope>NUCLEOTIDE SEQUENCE</scope>
    <source>
        <strain evidence="1">CBS 532.94</strain>
    </source>
</reference>
<organism evidence="1 2">
    <name type="scientific">Achaetomium macrosporum</name>
    <dbReference type="NCBI Taxonomy" id="79813"/>
    <lineage>
        <taxon>Eukaryota</taxon>
        <taxon>Fungi</taxon>
        <taxon>Dikarya</taxon>
        <taxon>Ascomycota</taxon>
        <taxon>Pezizomycotina</taxon>
        <taxon>Sordariomycetes</taxon>
        <taxon>Sordariomycetidae</taxon>
        <taxon>Sordariales</taxon>
        <taxon>Chaetomiaceae</taxon>
        <taxon>Achaetomium</taxon>
    </lineage>
</organism>